<evidence type="ECO:0000256" key="1">
    <source>
        <dbReference type="SAM" id="MobiDB-lite"/>
    </source>
</evidence>
<gene>
    <name evidence="2" type="ORF">PFISCL1PPCAC_1690</name>
</gene>
<name>A0AAV5UW54_9BILA</name>
<dbReference type="EMBL" id="BTSY01000001">
    <property type="protein sequence ID" value="GMT10393.1"/>
    <property type="molecule type" value="Genomic_DNA"/>
</dbReference>
<proteinExistence type="predicted"/>
<comment type="caution">
    <text evidence="2">The sequence shown here is derived from an EMBL/GenBank/DDBJ whole genome shotgun (WGS) entry which is preliminary data.</text>
</comment>
<feature type="region of interest" description="Disordered" evidence="1">
    <location>
        <begin position="88"/>
        <end position="113"/>
    </location>
</feature>
<evidence type="ECO:0000313" key="3">
    <source>
        <dbReference type="Proteomes" id="UP001432322"/>
    </source>
</evidence>
<sequence>RKIVPLNPTISILVYPGTLIKQSNRMTSPVLPLLLVLISYNVKTLAHEHTPGQSHIQEIDNVVVKCDEEGQTCDKVWSNSEMDGDCDESCGRSEKKEMEEGEEKKEEIKSHRKSEEHENTARIYCSLFGAIVACGVFRHPFAAIGGFTLVWWLLKEAF</sequence>
<protein>
    <submittedName>
        <fullName evidence="2">Uncharacterized protein</fullName>
    </submittedName>
</protein>
<reference evidence="2" key="1">
    <citation type="submission" date="2023-10" db="EMBL/GenBank/DDBJ databases">
        <title>Genome assembly of Pristionchus species.</title>
        <authorList>
            <person name="Yoshida K."/>
            <person name="Sommer R.J."/>
        </authorList>
    </citation>
    <scope>NUCLEOTIDE SEQUENCE</scope>
    <source>
        <strain evidence="2">RS5133</strain>
    </source>
</reference>
<organism evidence="2 3">
    <name type="scientific">Pristionchus fissidentatus</name>
    <dbReference type="NCBI Taxonomy" id="1538716"/>
    <lineage>
        <taxon>Eukaryota</taxon>
        <taxon>Metazoa</taxon>
        <taxon>Ecdysozoa</taxon>
        <taxon>Nematoda</taxon>
        <taxon>Chromadorea</taxon>
        <taxon>Rhabditida</taxon>
        <taxon>Rhabditina</taxon>
        <taxon>Diplogasteromorpha</taxon>
        <taxon>Diplogasteroidea</taxon>
        <taxon>Neodiplogasteridae</taxon>
        <taxon>Pristionchus</taxon>
    </lineage>
</organism>
<dbReference type="AlphaFoldDB" id="A0AAV5UW54"/>
<evidence type="ECO:0000313" key="2">
    <source>
        <dbReference type="EMBL" id="GMT10393.1"/>
    </source>
</evidence>
<dbReference type="Proteomes" id="UP001432322">
    <property type="component" value="Unassembled WGS sequence"/>
</dbReference>
<feature type="compositionally biased region" description="Basic and acidic residues" evidence="1">
    <location>
        <begin position="89"/>
        <end position="113"/>
    </location>
</feature>
<feature type="non-terminal residue" evidence="2">
    <location>
        <position position="1"/>
    </location>
</feature>
<accession>A0AAV5UW54</accession>
<keyword evidence="3" id="KW-1185">Reference proteome</keyword>